<dbReference type="InterPro" id="IPR052709">
    <property type="entry name" value="Transposase-MT_Hybrid"/>
</dbReference>
<dbReference type="GO" id="GO:0003676">
    <property type="term" value="F:nucleic acid binding"/>
    <property type="evidence" value="ECO:0007669"/>
    <property type="project" value="InterPro"/>
</dbReference>
<comment type="caution">
    <text evidence="1">The sequence shown here is derived from an EMBL/GenBank/DDBJ whole genome shotgun (WGS) entry which is preliminary data.</text>
</comment>
<dbReference type="PANTHER" id="PTHR46060">
    <property type="entry name" value="MARINER MOS1 TRANSPOSASE-LIKE PROTEIN"/>
    <property type="match status" value="1"/>
</dbReference>
<dbReference type="EMBL" id="JAPWTK010000001">
    <property type="protein sequence ID" value="KAJ8963375.1"/>
    <property type="molecule type" value="Genomic_DNA"/>
</dbReference>
<name>A0AAV8ZHL7_9CUCU</name>
<dbReference type="Proteomes" id="UP001162162">
    <property type="component" value="Unassembled WGS sequence"/>
</dbReference>
<evidence type="ECO:0000313" key="2">
    <source>
        <dbReference type="Proteomes" id="UP001162162"/>
    </source>
</evidence>
<protein>
    <recommendedName>
        <fullName evidence="3">Transposase</fullName>
    </recommendedName>
</protein>
<dbReference type="Gene3D" id="3.30.420.10">
    <property type="entry name" value="Ribonuclease H-like superfamily/Ribonuclease H"/>
    <property type="match status" value="1"/>
</dbReference>
<dbReference type="PANTHER" id="PTHR46060:SF1">
    <property type="entry name" value="MARINER MOS1 TRANSPOSASE-LIKE PROTEIN"/>
    <property type="match status" value="1"/>
</dbReference>
<evidence type="ECO:0000313" key="1">
    <source>
        <dbReference type="EMBL" id="KAJ8963375.1"/>
    </source>
</evidence>
<sequence>MCRKCVPKDFSIFEVVNKLRPWNGAGIRSARNAAPQSRAALTIILISHYIESRKGKMEQLCVTSKKKRKAYCMIEVLTALRECVRRRRHDLWKTKSWKIHQDNAPAHSVLRFFAKYGITVLEHPPYSSDLAPLTFLFPKVKSALKRTRFDSVEAVNAKATEVLSQLTEADFQHCLQQWKSRMERCRDRQGEYVEGEKVATEIGNE</sequence>
<dbReference type="AlphaFoldDB" id="A0AAV8ZHL7"/>
<dbReference type="InterPro" id="IPR036397">
    <property type="entry name" value="RNaseH_sf"/>
</dbReference>
<evidence type="ECO:0008006" key="3">
    <source>
        <dbReference type="Google" id="ProtNLM"/>
    </source>
</evidence>
<keyword evidence="2" id="KW-1185">Reference proteome</keyword>
<organism evidence="1 2">
    <name type="scientific">Aromia moschata</name>
    <dbReference type="NCBI Taxonomy" id="1265417"/>
    <lineage>
        <taxon>Eukaryota</taxon>
        <taxon>Metazoa</taxon>
        <taxon>Ecdysozoa</taxon>
        <taxon>Arthropoda</taxon>
        <taxon>Hexapoda</taxon>
        <taxon>Insecta</taxon>
        <taxon>Pterygota</taxon>
        <taxon>Neoptera</taxon>
        <taxon>Endopterygota</taxon>
        <taxon>Coleoptera</taxon>
        <taxon>Polyphaga</taxon>
        <taxon>Cucujiformia</taxon>
        <taxon>Chrysomeloidea</taxon>
        <taxon>Cerambycidae</taxon>
        <taxon>Cerambycinae</taxon>
        <taxon>Callichromatini</taxon>
        <taxon>Aromia</taxon>
    </lineage>
</organism>
<gene>
    <name evidence="1" type="ORF">NQ318_018852</name>
</gene>
<accession>A0AAV8ZHL7</accession>
<proteinExistence type="predicted"/>
<reference evidence="1" key="1">
    <citation type="journal article" date="2023" name="Insect Mol. Biol.">
        <title>Genome sequencing provides insights into the evolution of gene families encoding plant cell wall-degrading enzymes in longhorned beetles.</title>
        <authorList>
            <person name="Shin N.R."/>
            <person name="Okamura Y."/>
            <person name="Kirsch R."/>
            <person name="Pauchet Y."/>
        </authorList>
    </citation>
    <scope>NUCLEOTIDE SEQUENCE</scope>
    <source>
        <strain evidence="1">AMC_N1</strain>
    </source>
</reference>